<accession>A0A329RSD8</accession>
<dbReference type="VEuPathDB" id="FungiDB:PC110_g15986"/>
<dbReference type="EMBL" id="RCMK01000158">
    <property type="protein sequence ID" value="KAG2946446.1"/>
    <property type="molecule type" value="Genomic_DNA"/>
</dbReference>
<gene>
    <name evidence="7" type="ORF">PC110_g15986</name>
    <name evidence="2" type="ORF">PC113_g9197</name>
    <name evidence="3" type="ORF">PC115_g7943</name>
    <name evidence="4" type="ORF">PC117_g7637</name>
    <name evidence="5" type="ORF">PC118_g11059</name>
    <name evidence="6" type="ORF">PC129_g9445</name>
</gene>
<dbReference type="Proteomes" id="UP000735874">
    <property type="component" value="Unassembled WGS sequence"/>
</dbReference>
<sequence length="1400" mass="156753">MGPLEVSTGSSLSLPETNKSLAFDMGVRLWRTEVALATRKLLSLGHSYEVHYSLPRRPVANLDLATHFGISVSALMNSHVFQVQKTDAPQYPMEFADKVAGRSTAPIDTIEPDDYLVCMNMHDFLLCPRNLKQLHKDVAAMGTEVRIKQEQDRSTTRTVVLRFIRMGKTLQPDPRQGHTPGRMLRTLDEIVSHHQQLVKRYDTIIQQDRLAVQRLHSAKKMLMYVKIMAGDTRKTLMKDRTFQFTDKFLKWYDAITAEEVEEFVSVDKDVVMANGEELEQPVEDMAGDMLPEQLQDESYKSNPPVLSSTTSILRQKRSQPSSSDLAKKRVTFAMDSDTRQQLRTAIQNSTSAEAPTPAPTPSPQSQQSEIGTAAKPRTFGVDEGRSYLLALVSPNVDIVSSIEGLASAVQTVPLLTMSKEFTLAAGLKLRRELQKVGTQYIARVRLGHLSFDCSGTFGWDATIGALSRLISAVREHRRLYSEMLSSLRVDFGFCKENDTRKVKDAVFNYLVATKIVRFHEKPSGDPDNLVYDVVAHIQEFPLICRRGSSLPSTKSEVVDALMAFLMELVDQYEESLTRDSAEQIKSEFEPTTSEKTQPQPGQDSAYDHNEGKKYDEMADVHESAYDGTADVHESTKSTENAGSRDTELRSMGILRKRRYAPHAEEEYYEDARGAPRPRVSYLVPEPQAPVHVQPERRYAEREDDGVAAANSTSLFMEDRSGSDPTRDAPPRSEDEVAKAKSDVYQELLMLLFRDPEKVVGTIRAIVWDLGVSSETIRLSSSFTMCRTATQQNGFIRCVLCASEGVVEACGDGPSIEIAKDKATRILINTLDGMIKTWKALLATYNDRLRQTPTTLMAGNETQAKNHDKVSASEKLVPPLFMYFIKVRDTLAISTACLNAKDAKRSANERWRDILESLNKMKSGPSSSCSSNGSSNTASSVAASRSTATRASAPTPVKKTNLVLCSDDEMDDDDDYDNYSDGFDDDDWDPSGVKTAQDARVVSQQTVAYENELKKDYDERSESSLSDDAKFRAAIRSLFTPTDELCAGINRLRASLKYRGAENRTIVPNVTANIRMERLREGIYEVLVDVNDVIRFKASEVSKSDACNAAVDGMLNKLNKIRSVWAQLLHFLDVKSLAYVSPIDSFRDLKLSGIASIIAAVEDPPRTSLARNSRSTPGIHCAVRVDDHVLCRATWDTEADARRLAEWRAAQFLIDLIDCGLDTKPIGGEEEKIAIDGELPMVRNSVAWSCLFQIQDASDTSSFHEFRVDAFWCRTRDGMAPELFPESRNIVVTQRGTVGMEKMETEVRNLHESTMAFFCLESAYDHWKFVRQLVRYSDKRKHNSRALALRISPECPYNMYVIPPGASINSEHNNYWPEKALPRVGIDRKSVVAFLTKKKIG</sequence>
<feature type="compositionally biased region" description="Low complexity" evidence="1">
    <location>
        <begin position="922"/>
        <end position="956"/>
    </location>
</feature>
<reference evidence="7 8" key="1">
    <citation type="submission" date="2018-01" db="EMBL/GenBank/DDBJ databases">
        <title>Draft genome of the strawberry crown rot pathogen Phytophthora cactorum.</title>
        <authorList>
            <person name="Armitage A.D."/>
            <person name="Lysoe E."/>
            <person name="Nellist C.F."/>
            <person name="Harrison R.J."/>
            <person name="Brurberg M.B."/>
        </authorList>
    </citation>
    <scope>NUCLEOTIDE SEQUENCE [LARGE SCALE GENOMIC DNA]</scope>
    <source>
        <strain evidence="7 8">10300</strain>
    </source>
</reference>
<dbReference type="EMBL" id="RCMG01000227">
    <property type="protein sequence ID" value="KAG2859126.1"/>
    <property type="molecule type" value="Genomic_DNA"/>
</dbReference>
<proteinExistence type="predicted"/>
<evidence type="ECO:0000313" key="5">
    <source>
        <dbReference type="EMBL" id="KAG2980649.1"/>
    </source>
</evidence>
<feature type="region of interest" description="Disordered" evidence="1">
    <location>
        <begin position="920"/>
        <end position="996"/>
    </location>
</feature>
<dbReference type="Proteomes" id="UP000774804">
    <property type="component" value="Unassembled WGS sequence"/>
</dbReference>
<evidence type="ECO:0000313" key="2">
    <source>
        <dbReference type="EMBL" id="KAG2859126.1"/>
    </source>
</evidence>
<protein>
    <submittedName>
        <fullName evidence="7">Uncharacterized protein</fullName>
    </submittedName>
</protein>
<feature type="compositionally biased region" description="Polar residues" evidence="1">
    <location>
        <begin position="589"/>
        <end position="602"/>
    </location>
</feature>
<dbReference type="OrthoDB" id="160980at2759"/>
<evidence type="ECO:0000313" key="6">
    <source>
        <dbReference type="EMBL" id="KAG3219786.1"/>
    </source>
</evidence>
<comment type="caution">
    <text evidence="7">The sequence shown here is derived from an EMBL/GenBank/DDBJ whole genome shotgun (WGS) entry which is preliminary data.</text>
</comment>
<feature type="region of interest" description="Disordered" evidence="1">
    <location>
        <begin position="579"/>
        <end position="609"/>
    </location>
</feature>
<evidence type="ECO:0000313" key="7">
    <source>
        <dbReference type="EMBL" id="RAW27624.1"/>
    </source>
</evidence>
<evidence type="ECO:0000313" key="4">
    <source>
        <dbReference type="EMBL" id="KAG2946446.1"/>
    </source>
</evidence>
<name>A0A329RSD8_9STRA</name>
<evidence type="ECO:0000313" key="3">
    <source>
        <dbReference type="EMBL" id="KAG2926310.1"/>
    </source>
</evidence>
<dbReference type="EMBL" id="RCML01000329">
    <property type="protein sequence ID" value="KAG2980649.1"/>
    <property type="molecule type" value="Genomic_DNA"/>
</dbReference>
<dbReference type="Proteomes" id="UP000251314">
    <property type="component" value="Unassembled WGS sequence"/>
</dbReference>
<feature type="compositionally biased region" description="Basic and acidic residues" evidence="1">
    <location>
        <begin position="627"/>
        <end position="648"/>
    </location>
</feature>
<feature type="compositionally biased region" description="Acidic residues" evidence="1">
    <location>
        <begin position="965"/>
        <end position="988"/>
    </location>
</feature>
<evidence type="ECO:0000256" key="1">
    <source>
        <dbReference type="SAM" id="MobiDB-lite"/>
    </source>
</evidence>
<feature type="compositionally biased region" description="Basic and acidic residues" evidence="1">
    <location>
        <begin position="579"/>
        <end position="588"/>
    </location>
</feature>
<feature type="region of interest" description="Disordered" evidence="1">
    <location>
        <begin position="296"/>
        <end position="326"/>
    </location>
</feature>
<dbReference type="EMBL" id="RCMI01000198">
    <property type="protein sequence ID" value="KAG2926310.1"/>
    <property type="molecule type" value="Genomic_DNA"/>
</dbReference>
<dbReference type="EMBL" id="RCMV01000296">
    <property type="protein sequence ID" value="KAG3219786.1"/>
    <property type="molecule type" value="Genomic_DNA"/>
</dbReference>
<feature type="region of interest" description="Disordered" evidence="1">
    <location>
        <begin position="711"/>
        <end position="736"/>
    </location>
</feature>
<evidence type="ECO:0000313" key="8">
    <source>
        <dbReference type="Proteomes" id="UP000251314"/>
    </source>
</evidence>
<feature type="region of interest" description="Disordered" evidence="1">
    <location>
        <begin position="348"/>
        <end position="371"/>
    </location>
</feature>
<dbReference type="Proteomes" id="UP000760860">
    <property type="component" value="Unassembled WGS sequence"/>
</dbReference>
<feature type="region of interest" description="Disordered" evidence="1">
    <location>
        <begin position="627"/>
        <end position="656"/>
    </location>
</feature>
<feature type="compositionally biased region" description="Polar residues" evidence="1">
    <location>
        <begin position="300"/>
        <end position="324"/>
    </location>
</feature>
<keyword evidence="8" id="KW-1185">Reference proteome</keyword>
<organism evidence="7 8">
    <name type="scientific">Phytophthora cactorum</name>
    <dbReference type="NCBI Taxonomy" id="29920"/>
    <lineage>
        <taxon>Eukaryota</taxon>
        <taxon>Sar</taxon>
        <taxon>Stramenopiles</taxon>
        <taxon>Oomycota</taxon>
        <taxon>Peronosporomycetes</taxon>
        <taxon>Peronosporales</taxon>
        <taxon>Peronosporaceae</taxon>
        <taxon>Phytophthora</taxon>
    </lineage>
</organism>
<dbReference type="EMBL" id="MJFZ01000549">
    <property type="protein sequence ID" value="RAW27624.1"/>
    <property type="molecule type" value="Genomic_DNA"/>
</dbReference>
<dbReference type="Proteomes" id="UP000697107">
    <property type="component" value="Unassembled WGS sequence"/>
</dbReference>
<dbReference type="Proteomes" id="UP000736787">
    <property type="component" value="Unassembled WGS sequence"/>
</dbReference>
<feature type="compositionally biased region" description="Basic and acidic residues" evidence="1">
    <location>
        <begin position="716"/>
        <end position="736"/>
    </location>
</feature>
<reference evidence="2" key="2">
    <citation type="submission" date="2018-10" db="EMBL/GenBank/DDBJ databases">
        <title>Effector identification in a new, highly contiguous assembly of the strawberry crown rot pathogen Phytophthora cactorum.</title>
        <authorList>
            <person name="Armitage A.D."/>
            <person name="Nellist C.F."/>
            <person name="Bates H."/>
            <person name="Vickerstaff R.J."/>
            <person name="Harrison R.J."/>
        </authorList>
    </citation>
    <scope>NUCLEOTIDE SEQUENCE</scope>
    <source>
        <strain evidence="2">15-7</strain>
        <strain evidence="3">4032</strain>
        <strain evidence="4">4040</strain>
        <strain evidence="5">P415</strain>
        <strain evidence="6">P421</strain>
    </source>
</reference>